<dbReference type="AlphaFoldDB" id="A0A482VI63"/>
<protein>
    <submittedName>
        <fullName evidence="1">JHBP domain containing protein</fullName>
    </submittedName>
</protein>
<dbReference type="InterPro" id="IPR010562">
    <property type="entry name" value="Haemolymph_juvenile_hormone-bd"/>
</dbReference>
<dbReference type="PANTHER" id="PTHR11008">
    <property type="entry name" value="PROTEIN TAKEOUT-LIKE PROTEIN"/>
    <property type="match status" value="1"/>
</dbReference>
<dbReference type="InterPro" id="IPR038606">
    <property type="entry name" value="To_sf"/>
</dbReference>
<dbReference type="Pfam" id="PF06585">
    <property type="entry name" value="JHBP"/>
    <property type="match status" value="1"/>
</dbReference>
<sequence>KQPDLKQCVHEAAQNGMSQLAKPFKEIDTPTLDPLEIPKMTIKGGTGTVAIDQNFKNCKMYSFDKTQFDKFEFDFDAKILAIDANFSKIVIKCEYQMDGKILFLPVRGQGPCTIIFRKCTVLGKFTLTNFFFQKISRLLLSTVTKR</sequence>
<evidence type="ECO:0000313" key="2">
    <source>
        <dbReference type="Proteomes" id="UP000292052"/>
    </source>
</evidence>
<comment type="caution">
    <text evidence="1">The sequence shown here is derived from an EMBL/GenBank/DDBJ whole genome shotgun (WGS) entry which is preliminary data.</text>
</comment>
<reference evidence="1 2" key="1">
    <citation type="submission" date="2017-03" db="EMBL/GenBank/DDBJ databases">
        <title>Genome of the blue death feigning beetle - Asbolus verrucosus.</title>
        <authorList>
            <person name="Rider S.D."/>
        </authorList>
    </citation>
    <scope>NUCLEOTIDE SEQUENCE [LARGE SCALE GENOMIC DNA]</scope>
    <source>
        <strain evidence="1">Butters</strain>
        <tissue evidence="1">Head and leg muscle</tissue>
    </source>
</reference>
<organism evidence="1 2">
    <name type="scientific">Asbolus verrucosus</name>
    <name type="common">Desert ironclad beetle</name>
    <dbReference type="NCBI Taxonomy" id="1661398"/>
    <lineage>
        <taxon>Eukaryota</taxon>
        <taxon>Metazoa</taxon>
        <taxon>Ecdysozoa</taxon>
        <taxon>Arthropoda</taxon>
        <taxon>Hexapoda</taxon>
        <taxon>Insecta</taxon>
        <taxon>Pterygota</taxon>
        <taxon>Neoptera</taxon>
        <taxon>Endopterygota</taxon>
        <taxon>Coleoptera</taxon>
        <taxon>Polyphaga</taxon>
        <taxon>Cucujiformia</taxon>
        <taxon>Tenebrionidae</taxon>
        <taxon>Pimeliinae</taxon>
        <taxon>Asbolus</taxon>
    </lineage>
</organism>
<dbReference type="EMBL" id="QDEB01096402">
    <property type="protein sequence ID" value="RZC32542.1"/>
    <property type="molecule type" value="Genomic_DNA"/>
</dbReference>
<dbReference type="Gene3D" id="3.15.10.30">
    <property type="entry name" value="Haemolymph juvenile hormone binding protein"/>
    <property type="match status" value="1"/>
</dbReference>
<accession>A0A482VI63</accession>
<name>A0A482VI63_ASBVE</name>
<keyword evidence="2" id="KW-1185">Reference proteome</keyword>
<evidence type="ECO:0000313" key="1">
    <source>
        <dbReference type="EMBL" id="RZC32542.1"/>
    </source>
</evidence>
<dbReference type="Proteomes" id="UP000292052">
    <property type="component" value="Unassembled WGS sequence"/>
</dbReference>
<dbReference type="GO" id="GO:0005615">
    <property type="term" value="C:extracellular space"/>
    <property type="evidence" value="ECO:0007669"/>
    <property type="project" value="TreeGrafter"/>
</dbReference>
<proteinExistence type="predicted"/>
<gene>
    <name evidence="1" type="ORF">BDFB_015036</name>
</gene>
<feature type="non-terminal residue" evidence="1">
    <location>
        <position position="1"/>
    </location>
</feature>
<dbReference type="PANTHER" id="PTHR11008:SF32">
    <property type="entry name" value="CIRCADIAN CLOCK-CONTROLLED PROTEIN DAYWAKE-RELATED"/>
    <property type="match status" value="1"/>
</dbReference>
<dbReference type="OrthoDB" id="8194225at2759"/>